<evidence type="ECO:0000313" key="2">
    <source>
        <dbReference type="Proteomes" id="UP000887565"/>
    </source>
</evidence>
<dbReference type="Proteomes" id="UP000887565">
    <property type="component" value="Unplaced"/>
</dbReference>
<dbReference type="AlphaFoldDB" id="A0A915LA02"/>
<evidence type="ECO:0000256" key="1">
    <source>
        <dbReference type="SAM" id="MobiDB-lite"/>
    </source>
</evidence>
<feature type="compositionally biased region" description="Basic residues" evidence="1">
    <location>
        <begin position="11"/>
        <end position="32"/>
    </location>
</feature>
<keyword evidence="2" id="KW-1185">Reference proteome</keyword>
<organism evidence="2 3">
    <name type="scientific">Romanomermis culicivorax</name>
    <name type="common">Nematode worm</name>
    <dbReference type="NCBI Taxonomy" id="13658"/>
    <lineage>
        <taxon>Eukaryota</taxon>
        <taxon>Metazoa</taxon>
        <taxon>Ecdysozoa</taxon>
        <taxon>Nematoda</taxon>
        <taxon>Enoplea</taxon>
        <taxon>Dorylaimia</taxon>
        <taxon>Mermithida</taxon>
        <taxon>Mermithoidea</taxon>
        <taxon>Mermithidae</taxon>
        <taxon>Romanomermis</taxon>
    </lineage>
</organism>
<dbReference type="WBParaSite" id="nRc.2.0.1.t47233-RA">
    <property type="protein sequence ID" value="nRc.2.0.1.t47233-RA"/>
    <property type="gene ID" value="nRc.2.0.1.g47233"/>
</dbReference>
<name>A0A915LA02_ROMCU</name>
<feature type="region of interest" description="Disordered" evidence="1">
    <location>
        <begin position="1"/>
        <end position="32"/>
    </location>
</feature>
<protein>
    <submittedName>
        <fullName evidence="3">Ribosomal protein L20</fullName>
    </submittedName>
</protein>
<proteinExistence type="predicted"/>
<accession>A0A915LA02</accession>
<evidence type="ECO:0000313" key="3">
    <source>
        <dbReference type="WBParaSite" id="nRc.2.0.1.t47233-RA"/>
    </source>
</evidence>
<reference evidence="3" key="1">
    <citation type="submission" date="2022-11" db="UniProtKB">
        <authorList>
            <consortium name="WormBaseParasite"/>
        </authorList>
    </citation>
    <scope>IDENTIFICATION</scope>
</reference>
<sequence>MSWLQKYQKSAIKRRRTNRSRRIILSNNRHKW</sequence>